<keyword evidence="2" id="KW-1185">Reference proteome</keyword>
<protein>
    <submittedName>
        <fullName evidence="1">Uncharacterized protein</fullName>
    </submittedName>
</protein>
<comment type="caution">
    <text evidence="1">The sequence shown here is derived from an EMBL/GenBank/DDBJ whole genome shotgun (WGS) entry which is preliminary data.</text>
</comment>
<evidence type="ECO:0000313" key="2">
    <source>
        <dbReference type="Proteomes" id="UP001499895"/>
    </source>
</evidence>
<name>A0ABN0ZDC3_9ACTN</name>
<sequence length="71" mass="7414">MKSAALWTPAFPHVGLSLPEAPAPGTGGPAHAECVQVCPALCTQLVGTFVKVVEDRAELHLQGFFRAALMA</sequence>
<accession>A0ABN0ZDC3</accession>
<gene>
    <name evidence="1" type="ORF">GCM10009544_03640</name>
</gene>
<evidence type="ECO:0000313" key="1">
    <source>
        <dbReference type="EMBL" id="GAA0444086.1"/>
    </source>
</evidence>
<organism evidence="1 2">
    <name type="scientific">Streptomyces stramineus</name>
    <dbReference type="NCBI Taxonomy" id="173861"/>
    <lineage>
        <taxon>Bacteria</taxon>
        <taxon>Bacillati</taxon>
        <taxon>Actinomycetota</taxon>
        <taxon>Actinomycetes</taxon>
        <taxon>Kitasatosporales</taxon>
        <taxon>Streptomycetaceae</taxon>
        <taxon>Streptomyces</taxon>
    </lineage>
</organism>
<dbReference type="EMBL" id="BAAAHB010000001">
    <property type="protein sequence ID" value="GAA0444086.1"/>
    <property type="molecule type" value="Genomic_DNA"/>
</dbReference>
<reference evidence="1 2" key="1">
    <citation type="journal article" date="2019" name="Int. J. Syst. Evol. Microbiol.">
        <title>The Global Catalogue of Microorganisms (GCM) 10K type strain sequencing project: providing services to taxonomists for standard genome sequencing and annotation.</title>
        <authorList>
            <consortium name="The Broad Institute Genomics Platform"/>
            <consortium name="The Broad Institute Genome Sequencing Center for Infectious Disease"/>
            <person name="Wu L."/>
            <person name="Ma J."/>
        </authorList>
    </citation>
    <scope>NUCLEOTIDE SEQUENCE [LARGE SCALE GENOMIC DNA]</scope>
    <source>
        <strain evidence="1 2">JCM 10649</strain>
    </source>
</reference>
<proteinExistence type="predicted"/>
<dbReference type="Proteomes" id="UP001499895">
    <property type="component" value="Unassembled WGS sequence"/>
</dbReference>